<name>A0A3A5LEC4_9GAMM</name>
<feature type="transmembrane region" description="Helical" evidence="1">
    <location>
        <begin position="6"/>
        <end position="23"/>
    </location>
</feature>
<dbReference type="EMBL" id="QZWB01000023">
    <property type="protein sequence ID" value="RJT43505.1"/>
    <property type="molecule type" value="Genomic_DNA"/>
</dbReference>
<proteinExistence type="predicted"/>
<keyword evidence="1" id="KW-0812">Transmembrane</keyword>
<dbReference type="AlphaFoldDB" id="A0A3A5LEC4"/>
<evidence type="ECO:0000256" key="1">
    <source>
        <dbReference type="SAM" id="Phobius"/>
    </source>
</evidence>
<evidence type="ECO:0000313" key="2">
    <source>
        <dbReference type="EMBL" id="RJT43505.1"/>
    </source>
</evidence>
<sequence length="61" mass="6898">MNAGLMITLVLILFAIGMAWFVVMRRRQGKSVKLAKNIGFIVSIVAFMALVIYFYTSVLNR</sequence>
<comment type="caution">
    <text evidence="2">The sequence shown here is derived from an EMBL/GenBank/DDBJ whole genome shotgun (WGS) entry which is preliminary data.</text>
</comment>
<reference evidence="2 3" key="1">
    <citation type="submission" date="2018-09" db="EMBL/GenBank/DDBJ databases">
        <title>Draft genome sequences of Legionella taurinensis isolated from water samples.</title>
        <authorList>
            <person name="Chakeri A."/>
            <person name="Allerberger F."/>
            <person name="Kundi M."/>
            <person name="Ruppitsch W."/>
            <person name="Schmid D."/>
        </authorList>
    </citation>
    <scope>NUCLEOTIDE SEQUENCE [LARGE SCALE GENOMIC DNA]</scope>
    <source>
        <strain evidence="2 3">4570-18-6</strain>
    </source>
</reference>
<organism evidence="2 3">
    <name type="scientific">Legionella taurinensis</name>
    <dbReference type="NCBI Taxonomy" id="70611"/>
    <lineage>
        <taxon>Bacteria</taxon>
        <taxon>Pseudomonadati</taxon>
        <taxon>Pseudomonadota</taxon>
        <taxon>Gammaproteobacteria</taxon>
        <taxon>Legionellales</taxon>
        <taxon>Legionellaceae</taxon>
        <taxon>Legionella</taxon>
    </lineage>
</organism>
<evidence type="ECO:0000313" key="3">
    <source>
        <dbReference type="Proteomes" id="UP000270757"/>
    </source>
</evidence>
<gene>
    <name evidence="2" type="ORF">D6J04_14210</name>
</gene>
<dbReference type="RefSeq" id="WP_115300383.1">
    <property type="nucleotide sequence ID" value="NZ_QZWB01000023.1"/>
</dbReference>
<keyword evidence="1" id="KW-1133">Transmembrane helix</keyword>
<keyword evidence="1" id="KW-0472">Membrane</keyword>
<dbReference type="Proteomes" id="UP000270757">
    <property type="component" value="Unassembled WGS sequence"/>
</dbReference>
<feature type="transmembrane region" description="Helical" evidence="1">
    <location>
        <begin position="35"/>
        <end position="55"/>
    </location>
</feature>
<protein>
    <submittedName>
        <fullName evidence="2">Uncharacterized protein</fullName>
    </submittedName>
</protein>
<accession>A0A3A5LEC4</accession>